<proteinExistence type="predicted"/>
<dbReference type="Gene3D" id="3.30.70.1210">
    <property type="entry name" value="Crispr-associated protein, domain 2"/>
    <property type="match status" value="1"/>
</dbReference>
<dbReference type="EMBL" id="JATM01000005">
    <property type="protein sequence ID" value="OOL17416.1"/>
    <property type="molecule type" value="Genomic_DNA"/>
</dbReference>
<dbReference type="Proteomes" id="UP000200980">
    <property type="component" value="Unassembled WGS sequence"/>
</dbReference>
<dbReference type="AlphaFoldDB" id="A0A1S8GNK5"/>
<dbReference type="STRING" id="1539051.AL01_08845"/>
<keyword evidence="2" id="KW-1185">Reference proteome</keyword>
<dbReference type="SUPFAM" id="SSF117987">
    <property type="entry name" value="CRISPR-associated protein"/>
    <property type="match status" value="2"/>
</dbReference>
<dbReference type="Gene3D" id="3.30.70.1200">
    <property type="entry name" value="Crispr-associated protein, domain 1"/>
    <property type="match status" value="1"/>
</dbReference>
<dbReference type="RefSeq" id="WP_077397122.1">
    <property type="nucleotide sequence ID" value="NZ_JATM01000005.1"/>
</dbReference>
<dbReference type="InterPro" id="IPR010179">
    <property type="entry name" value="CRISPR-assoc_prot_Cse3"/>
</dbReference>
<dbReference type="NCBIfam" id="TIGR01907">
    <property type="entry name" value="casE_Cse3"/>
    <property type="match status" value="1"/>
</dbReference>
<name>A0A1S8GNK5_9PROT</name>
<accession>A0A1S8GNK5</accession>
<dbReference type="OrthoDB" id="9795689at2"/>
<reference evidence="1 2" key="1">
    <citation type="journal article" date="2016" name="PLoS ONE">
        <title>Whole-Genome Sequence Analysis of Bombella intestini LMG 28161T, a Novel Acetic Acid Bacterium Isolated from the Crop of a Red-Tailed Bumble Bee, Bombus lapidarius.</title>
        <authorList>
            <person name="Li L."/>
            <person name="Illeghems K."/>
            <person name="Van Kerrebroeck S."/>
            <person name="Borremans W."/>
            <person name="Cleenwerck I."/>
            <person name="Smagghe G."/>
            <person name="De Vuyst L."/>
            <person name="Vandamme P."/>
        </authorList>
    </citation>
    <scope>NUCLEOTIDE SEQUENCE [LARGE SCALE GENOMIC DNA]</scope>
    <source>
        <strain evidence="1 2">R-52487</strain>
    </source>
</reference>
<dbReference type="SMART" id="SM01101">
    <property type="entry name" value="CRISPR_assoc"/>
    <property type="match status" value="1"/>
</dbReference>
<evidence type="ECO:0000313" key="1">
    <source>
        <dbReference type="EMBL" id="OOL17416.1"/>
    </source>
</evidence>
<comment type="caution">
    <text evidence="1">The sequence shown here is derived from an EMBL/GenBank/DDBJ whole genome shotgun (WGS) entry which is preliminary data.</text>
</comment>
<evidence type="ECO:0008006" key="3">
    <source>
        <dbReference type="Google" id="ProtNLM"/>
    </source>
</evidence>
<dbReference type="Pfam" id="PF08798">
    <property type="entry name" value="CRISPR_assoc"/>
    <property type="match status" value="1"/>
</dbReference>
<evidence type="ECO:0000313" key="2">
    <source>
        <dbReference type="Proteomes" id="UP000200980"/>
    </source>
</evidence>
<gene>
    <name evidence="1" type="ORF">AL01_08845</name>
</gene>
<organism evidence="1 2">
    <name type="scientific">Bombella intestini</name>
    <dbReference type="NCBI Taxonomy" id="1539051"/>
    <lineage>
        <taxon>Bacteria</taxon>
        <taxon>Pseudomonadati</taxon>
        <taxon>Pseudomonadota</taxon>
        <taxon>Alphaproteobacteria</taxon>
        <taxon>Acetobacterales</taxon>
        <taxon>Acetobacteraceae</taxon>
        <taxon>Bombella</taxon>
    </lineage>
</organism>
<sequence>MSWYLSRIRLSRSPAVRVLEAALKESDAGQRRSSQHHMLWSAFAEDPNQKRDFLWRAESDGSFLTLSPRPPRDDNELFEPPQCKIFDPALKAGDKLAFLLQANATRMKRDTGKRVDVVMDALRHVPEEQRAEQRMDLAEKEGKFWLARQGEKAGFTFVPDEVQVEDYRTELLPRFNMGKRGIPTFGILSFAGQLEVTDPEAFLAQLVRGFGRAKAFGCGLMLIRRAA</sequence>
<protein>
    <recommendedName>
        <fullName evidence="3">CRISPR-associated protein Cse3</fullName>
    </recommendedName>
</protein>
<dbReference type="CDD" id="cd09727">
    <property type="entry name" value="Cas6_I-E"/>
    <property type="match status" value="1"/>
</dbReference>